<dbReference type="Proteomes" id="UP000191024">
    <property type="component" value="Chromosome A"/>
</dbReference>
<gene>
    <name evidence="16" type="ORF">LAMI_0A02762G</name>
</gene>
<dbReference type="GO" id="GO:0005524">
    <property type="term" value="F:ATP binding"/>
    <property type="evidence" value="ECO:0007669"/>
    <property type="project" value="UniProtKB-KW"/>
</dbReference>
<evidence type="ECO:0000256" key="8">
    <source>
        <dbReference type="ARBA" id="ARBA00023146"/>
    </source>
</evidence>
<keyword evidence="8 11" id="KW-0030">Aminoacyl-tRNA synthetase</keyword>
<evidence type="ECO:0000256" key="10">
    <source>
        <dbReference type="ARBA" id="ARBA00047469"/>
    </source>
</evidence>
<dbReference type="Pfam" id="PF09334">
    <property type="entry name" value="tRNA-synt_1g"/>
    <property type="match status" value="1"/>
</dbReference>
<evidence type="ECO:0000256" key="6">
    <source>
        <dbReference type="ARBA" id="ARBA00022840"/>
    </source>
</evidence>
<dbReference type="PANTHER" id="PTHR43740">
    <property type="entry name" value="LEUCYL-TRNA SYNTHETASE"/>
    <property type="match status" value="1"/>
</dbReference>
<comment type="catalytic activity">
    <reaction evidence="10">
        <text>tRNA(Leu) + L-leucine + ATP = L-leucyl-tRNA(Leu) + AMP + diphosphate</text>
        <dbReference type="Rhea" id="RHEA:11688"/>
        <dbReference type="Rhea" id="RHEA-COMP:9613"/>
        <dbReference type="Rhea" id="RHEA-COMP:9622"/>
        <dbReference type="ChEBI" id="CHEBI:30616"/>
        <dbReference type="ChEBI" id="CHEBI:33019"/>
        <dbReference type="ChEBI" id="CHEBI:57427"/>
        <dbReference type="ChEBI" id="CHEBI:78442"/>
        <dbReference type="ChEBI" id="CHEBI:78494"/>
        <dbReference type="ChEBI" id="CHEBI:456215"/>
        <dbReference type="EC" id="6.1.1.4"/>
    </reaction>
</comment>
<comment type="similarity">
    <text evidence="2 11">Belongs to the class-I aminoacyl-tRNA synthetase family.</text>
</comment>
<evidence type="ECO:0000256" key="4">
    <source>
        <dbReference type="ARBA" id="ARBA00022598"/>
    </source>
</evidence>
<accession>A0A1G4IN99</accession>
<dbReference type="InterPro" id="IPR014729">
    <property type="entry name" value="Rossmann-like_a/b/a_fold"/>
</dbReference>
<keyword evidence="17" id="KW-1185">Reference proteome</keyword>
<dbReference type="InterPro" id="IPR002300">
    <property type="entry name" value="aa-tRNA-synth_Ia"/>
</dbReference>
<dbReference type="Gene3D" id="3.40.50.620">
    <property type="entry name" value="HUPs"/>
    <property type="match status" value="2"/>
</dbReference>
<comment type="subcellular location">
    <subcellularLocation>
        <location evidence="1">Mitochondrion matrix</location>
    </subcellularLocation>
</comment>
<evidence type="ECO:0000256" key="9">
    <source>
        <dbReference type="ARBA" id="ARBA00030520"/>
    </source>
</evidence>
<feature type="domain" description="Leucyl-tRNA synthetase editing" evidence="15">
    <location>
        <begin position="235"/>
        <end position="414"/>
    </location>
</feature>
<dbReference type="EMBL" id="LT598462">
    <property type="protein sequence ID" value="SCU77913.1"/>
    <property type="molecule type" value="Genomic_DNA"/>
</dbReference>
<dbReference type="PROSITE" id="PS00178">
    <property type="entry name" value="AA_TRNA_LIGASE_I"/>
    <property type="match status" value="1"/>
</dbReference>
<reference evidence="16 17" key="1">
    <citation type="submission" date="2016-03" db="EMBL/GenBank/DDBJ databases">
        <authorList>
            <person name="Devillers H."/>
        </authorList>
    </citation>
    <scope>NUCLEOTIDE SEQUENCE [LARGE SCALE GENOMIC DNA]</scope>
    <source>
        <strain evidence="16">CBS 11717</strain>
    </source>
</reference>
<dbReference type="SUPFAM" id="SSF50677">
    <property type="entry name" value="ValRS/IleRS/LeuRS editing domain"/>
    <property type="match status" value="1"/>
</dbReference>
<dbReference type="InterPro" id="IPR015413">
    <property type="entry name" value="Methionyl/Leucyl_tRNA_Synth"/>
</dbReference>
<dbReference type="GO" id="GO:0004823">
    <property type="term" value="F:leucine-tRNA ligase activity"/>
    <property type="evidence" value="ECO:0007669"/>
    <property type="project" value="UniProtKB-EC"/>
</dbReference>
<dbReference type="PRINTS" id="PR00985">
    <property type="entry name" value="TRNASYNTHLEU"/>
</dbReference>
<dbReference type="SUPFAM" id="SSF47323">
    <property type="entry name" value="Anticodon-binding domain of a subclass of class I aminoacyl-tRNA synthetases"/>
    <property type="match status" value="1"/>
</dbReference>
<evidence type="ECO:0000256" key="2">
    <source>
        <dbReference type="ARBA" id="ARBA00005594"/>
    </source>
</evidence>
<dbReference type="AlphaFoldDB" id="A0A1G4IN99"/>
<keyword evidence="5 11" id="KW-0547">Nucleotide-binding</keyword>
<protein>
    <recommendedName>
        <fullName evidence="3">leucine--tRNA ligase</fullName>
        <ecNumber evidence="3">6.1.1.4</ecNumber>
    </recommendedName>
    <alternativeName>
        <fullName evidence="9">Leucyl-tRNA synthetase</fullName>
    </alternativeName>
</protein>
<dbReference type="InterPro" id="IPR025709">
    <property type="entry name" value="Leu_tRNA-synth_edit"/>
</dbReference>
<evidence type="ECO:0000259" key="13">
    <source>
        <dbReference type="Pfam" id="PF08264"/>
    </source>
</evidence>
<evidence type="ECO:0000259" key="15">
    <source>
        <dbReference type="Pfam" id="PF13603"/>
    </source>
</evidence>
<evidence type="ECO:0000313" key="16">
    <source>
        <dbReference type="EMBL" id="SCU77913.1"/>
    </source>
</evidence>
<evidence type="ECO:0000256" key="11">
    <source>
        <dbReference type="RuleBase" id="RU363035"/>
    </source>
</evidence>
<dbReference type="OrthoDB" id="15954at2759"/>
<evidence type="ECO:0000256" key="1">
    <source>
        <dbReference type="ARBA" id="ARBA00004305"/>
    </source>
</evidence>
<evidence type="ECO:0000259" key="14">
    <source>
        <dbReference type="Pfam" id="PF09334"/>
    </source>
</evidence>
<feature type="domain" description="Aminoacyl-tRNA synthetase class Ia" evidence="12">
    <location>
        <begin position="428"/>
        <end position="587"/>
    </location>
</feature>
<dbReference type="STRING" id="1230905.A0A1G4IN99"/>
<dbReference type="CDD" id="cd00812">
    <property type="entry name" value="LeuRS_core"/>
    <property type="match status" value="1"/>
</dbReference>
<evidence type="ECO:0000313" key="17">
    <source>
        <dbReference type="Proteomes" id="UP000191024"/>
    </source>
</evidence>
<dbReference type="EC" id="6.1.1.4" evidence="3"/>
<evidence type="ECO:0000256" key="5">
    <source>
        <dbReference type="ARBA" id="ARBA00022741"/>
    </source>
</evidence>
<keyword evidence="7 11" id="KW-0648">Protein biosynthesis</keyword>
<dbReference type="GO" id="GO:0006429">
    <property type="term" value="P:leucyl-tRNA aminoacylation"/>
    <property type="evidence" value="ECO:0007669"/>
    <property type="project" value="InterPro"/>
</dbReference>
<dbReference type="InterPro" id="IPR009008">
    <property type="entry name" value="Val/Leu/Ile-tRNA-synth_edit"/>
</dbReference>
<feature type="domain" description="Methionyl/Valyl/Leucyl/Isoleucyl-tRNA synthetase anticodon-binding" evidence="13">
    <location>
        <begin position="715"/>
        <end position="823"/>
    </location>
</feature>
<dbReference type="SUPFAM" id="SSF52374">
    <property type="entry name" value="Nucleotidylyl transferase"/>
    <property type="match status" value="1"/>
</dbReference>
<dbReference type="Pfam" id="PF13603">
    <property type="entry name" value="tRNA-synt_1_2"/>
    <property type="match status" value="1"/>
</dbReference>
<evidence type="ECO:0000256" key="7">
    <source>
        <dbReference type="ARBA" id="ARBA00022917"/>
    </source>
</evidence>
<dbReference type="FunFam" id="1.10.730.10:FF:000002">
    <property type="entry name" value="Leucine--tRNA ligase"/>
    <property type="match status" value="1"/>
</dbReference>
<dbReference type="FunFam" id="3.40.50.620:FF:000003">
    <property type="entry name" value="Leucine--tRNA ligase"/>
    <property type="match status" value="1"/>
</dbReference>
<dbReference type="Pfam" id="PF08264">
    <property type="entry name" value="Anticodon_1"/>
    <property type="match status" value="1"/>
</dbReference>
<dbReference type="InterPro" id="IPR002302">
    <property type="entry name" value="Leu-tRNA-ligase"/>
</dbReference>
<sequence length="875" mass="99212">MAFIPQIRACRHFGSGSPIDLLKIGAKWQEKVLKSVPKNLAPRNGKNIYVLAQFPYPSGLLHIGHLRVYTISDTLNRFYQMKGYDVIHPMGFDAFGLPAETAAVERGIDPADWTRQNINIMRDQCSAMLANFDWDREVVTCDPDYYRFTQQIFLEMFKRGLAYQKEAEINWDPVYDTVLANEQVDSEGRSWRSGAIVEKRFLKQWFLGITRYADKLNSELDMLTDWPEKVKRMQRHWIGRSKGTEVDFETQTGDTIKVFTTRVDTLFSVQYVALSLTHPVVKQLAEINPTVDRFVREVKGISEDSKKGMILPGVKAINPLSKSSDFDIPVFVAPYVLDSYGHGAVMGCPAHDERDFAFWAENMPSSPVLPTVEPLETTFEGHFYAGKTGILNSNAEQYAGMTLHDAAEQIAKDLSKIGRGKPTVQFKLRDWLISRQRYWGTPIPIIHCDNCGPVPVPENDLPVVLPRVTKLAPKGNPLQNLSDFVNTKCPSCGGEAKRETDTMDTFIDSSWYFFRFIDPKNNKSPFSPELAAKHMPVDLYIGGIEHAILHLLYARFVSKFLSDAGWWDGSRVDGEPFKKLVTQGMVHGKTLCNPKDGRFLKPDEVTINEEGVTVIKSTGEVPEISYEKMSKSKYNGVDPLECISTHGADVTRAHILFQAPVFDVLKWDDEKIVGVKRWLTKMISLTNKLFTSDLKFFRGFKVSKDLTNMEISFHNEVQHLLRSITDSFEKTLSLNTVISDYMKITNKIDEALNSSTINPNLISLAMQSLAKSIYPVAPCVAEEIAAIITTHESGNTFDLYRWPEIELAPLKDVINYKIVVNGKMRFMYEADSRFLDDKDLALRLLQDSEGGKKYLKEKDIKKVIYKMGVISFVLV</sequence>
<organism evidence="16 17">
    <name type="scientific">Lachancea mirantina</name>
    <dbReference type="NCBI Taxonomy" id="1230905"/>
    <lineage>
        <taxon>Eukaryota</taxon>
        <taxon>Fungi</taxon>
        <taxon>Dikarya</taxon>
        <taxon>Ascomycota</taxon>
        <taxon>Saccharomycotina</taxon>
        <taxon>Saccharomycetes</taxon>
        <taxon>Saccharomycetales</taxon>
        <taxon>Saccharomycetaceae</taxon>
        <taxon>Lachancea</taxon>
    </lineage>
</organism>
<dbReference type="Pfam" id="PF00133">
    <property type="entry name" value="tRNA-synt_1"/>
    <property type="match status" value="1"/>
</dbReference>
<dbReference type="NCBIfam" id="TIGR00396">
    <property type="entry name" value="leuS_bact"/>
    <property type="match status" value="1"/>
</dbReference>
<dbReference type="GO" id="GO:0002161">
    <property type="term" value="F:aminoacyl-tRNA deacylase activity"/>
    <property type="evidence" value="ECO:0007669"/>
    <property type="project" value="InterPro"/>
</dbReference>
<dbReference type="InterPro" id="IPR009080">
    <property type="entry name" value="tRNAsynth_Ia_anticodon-bd"/>
</dbReference>
<keyword evidence="6 11" id="KW-0067">ATP-binding</keyword>
<dbReference type="InterPro" id="IPR001412">
    <property type="entry name" value="aa-tRNA-synth_I_CS"/>
</dbReference>
<evidence type="ECO:0000259" key="12">
    <source>
        <dbReference type="Pfam" id="PF00133"/>
    </source>
</evidence>
<dbReference type="GO" id="GO:0032543">
    <property type="term" value="P:mitochondrial translation"/>
    <property type="evidence" value="ECO:0007669"/>
    <property type="project" value="TreeGrafter"/>
</dbReference>
<dbReference type="PANTHER" id="PTHR43740:SF2">
    <property type="entry name" value="LEUCINE--TRNA LIGASE, MITOCHONDRIAL"/>
    <property type="match status" value="1"/>
</dbReference>
<proteinExistence type="inferred from homology"/>
<evidence type="ECO:0000256" key="3">
    <source>
        <dbReference type="ARBA" id="ARBA00013164"/>
    </source>
</evidence>
<dbReference type="GO" id="GO:0005759">
    <property type="term" value="C:mitochondrial matrix"/>
    <property type="evidence" value="ECO:0007669"/>
    <property type="project" value="UniProtKB-SubCell"/>
</dbReference>
<keyword evidence="4 11" id="KW-0436">Ligase</keyword>
<feature type="domain" description="Methionyl/Leucyl tRNA synthetase" evidence="14">
    <location>
        <begin position="49"/>
        <end position="186"/>
    </location>
</feature>
<name>A0A1G4IN99_9SACH</name>
<dbReference type="InterPro" id="IPR013155">
    <property type="entry name" value="M/V/L/I-tRNA-synth_anticd-bd"/>
</dbReference>
<dbReference type="FunFam" id="3.40.50.620:FF:000100">
    <property type="entry name" value="probable leucine--tRNA ligase, mitochondrial"/>
    <property type="match status" value="1"/>
</dbReference>
<dbReference type="Gene3D" id="1.10.730.10">
    <property type="entry name" value="Isoleucyl-tRNA Synthetase, Domain 1"/>
    <property type="match status" value="2"/>
</dbReference>